<gene>
    <name evidence="9" type="primary">bioD</name>
    <name evidence="10" type="ORF">BJI67_14340</name>
</gene>
<keyword evidence="1 9" id="KW-0963">Cytoplasm</keyword>
<evidence type="ECO:0000256" key="1">
    <source>
        <dbReference type="ARBA" id="ARBA00022490"/>
    </source>
</evidence>
<dbReference type="PIRSF" id="PIRSF006755">
    <property type="entry name" value="DTB_synth"/>
    <property type="match status" value="1"/>
</dbReference>
<evidence type="ECO:0000256" key="6">
    <source>
        <dbReference type="ARBA" id="ARBA00022840"/>
    </source>
</evidence>
<dbReference type="SUPFAM" id="SSF52540">
    <property type="entry name" value="P-loop containing nucleoside triphosphate hydrolases"/>
    <property type="match status" value="1"/>
</dbReference>
<keyword evidence="11" id="KW-1185">Reference proteome</keyword>
<dbReference type="KEGG" id="aaeo:BJI67_14340"/>
<dbReference type="PANTHER" id="PTHR43210">
    <property type="entry name" value="DETHIOBIOTIN SYNTHETASE"/>
    <property type="match status" value="1"/>
</dbReference>
<comment type="similarity">
    <text evidence="9">Belongs to the dethiobiotin synthetase family.</text>
</comment>
<comment type="caution">
    <text evidence="9">Lacks conserved residue(s) required for the propagation of feature annotation.</text>
</comment>
<proteinExistence type="inferred from homology"/>
<dbReference type="Pfam" id="PF13500">
    <property type="entry name" value="AAA_26"/>
    <property type="match status" value="1"/>
</dbReference>
<evidence type="ECO:0000256" key="3">
    <source>
        <dbReference type="ARBA" id="ARBA00022723"/>
    </source>
</evidence>
<dbReference type="GO" id="GO:0009102">
    <property type="term" value="P:biotin biosynthetic process"/>
    <property type="evidence" value="ECO:0007669"/>
    <property type="project" value="UniProtKB-UniRule"/>
</dbReference>
<evidence type="ECO:0000256" key="5">
    <source>
        <dbReference type="ARBA" id="ARBA00022756"/>
    </source>
</evidence>
<dbReference type="PANTHER" id="PTHR43210:SF2">
    <property type="entry name" value="ATP-DEPENDENT DETHIOBIOTIN SYNTHETASE BIOD 2"/>
    <property type="match status" value="1"/>
</dbReference>
<dbReference type="CDD" id="cd03109">
    <property type="entry name" value="DTBS"/>
    <property type="match status" value="1"/>
</dbReference>
<evidence type="ECO:0000313" key="10">
    <source>
        <dbReference type="EMBL" id="AOV18653.1"/>
    </source>
</evidence>
<keyword evidence="2 9" id="KW-0436">Ligase</keyword>
<dbReference type="InterPro" id="IPR027417">
    <property type="entry name" value="P-loop_NTPase"/>
</dbReference>
<feature type="binding site" evidence="9">
    <location>
        <position position="67"/>
    </location>
    <ligand>
        <name>ATP</name>
        <dbReference type="ChEBI" id="CHEBI:30616"/>
    </ligand>
</feature>
<dbReference type="GO" id="GO:0004141">
    <property type="term" value="F:dethiobiotin synthase activity"/>
    <property type="evidence" value="ECO:0007669"/>
    <property type="project" value="UniProtKB-UniRule"/>
</dbReference>
<evidence type="ECO:0000256" key="7">
    <source>
        <dbReference type="ARBA" id="ARBA00022842"/>
    </source>
</evidence>
<keyword evidence="6 9" id="KW-0067">ATP-binding</keyword>
<keyword evidence="7 9" id="KW-0460">Magnesium</keyword>
<keyword evidence="4 9" id="KW-0547">Nucleotide-binding</keyword>
<evidence type="ECO:0000313" key="11">
    <source>
        <dbReference type="Proteomes" id="UP000095342"/>
    </source>
</evidence>
<evidence type="ECO:0000256" key="4">
    <source>
        <dbReference type="ARBA" id="ARBA00022741"/>
    </source>
</evidence>
<dbReference type="Proteomes" id="UP000095342">
    <property type="component" value="Chromosome"/>
</dbReference>
<dbReference type="GO" id="GO:0005829">
    <property type="term" value="C:cytosol"/>
    <property type="evidence" value="ECO:0007669"/>
    <property type="project" value="TreeGrafter"/>
</dbReference>
<comment type="catalytic activity">
    <reaction evidence="9">
        <text>(7R,8S)-7,8-diammoniononanoate + CO2 + ATP = (4R,5S)-dethiobiotin + ADP + phosphate + 3 H(+)</text>
        <dbReference type="Rhea" id="RHEA:15805"/>
        <dbReference type="ChEBI" id="CHEBI:15378"/>
        <dbReference type="ChEBI" id="CHEBI:16526"/>
        <dbReference type="ChEBI" id="CHEBI:30616"/>
        <dbReference type="ChEBI" id="CHEBI:43474"/>
        <dbReference type="ChEBI" id="CHEBI:149469"/>
        <dbReference type="ChEBI" id="CHEBI:149473"/>
        <dbReference type="ChEBI" id="CHEBI:456216"/>
        <dbReference type="EC" id="6.3.3.3"/>
    </reaction>
</comment>
<organism evidence="10 11">
    <name type="scientific">Acidihalobacter aeolianus</name>
    <dbReference type="NCBI Taxonomy" id="2792603"/>
    <lineage>
        <taxon>Bacteria</taxon>
        <taxon>Pseudomonadati</taxon>
        <taxon>Pseudomonadota</taxon>
        <taxon>Gammaproteobacteria</taxon>
        <taxon>Chromatiales</taxon>
        <taxon>Ectothiorhodospiraceae</taxon>
        <taxon>Acidihalobacter</taxon>
    </lineage>
</organism>
<dbReference type="EMBL" id="CP017448">
    <property type="protein sequence ID" value="AOV18653.1"/>
    <property type="molecule type" value="Genomic_DNA"/>
</dbReference>
<dbReference type="UniPathway" id="UPA00078">
    <property type="reaction ID" value="UER00161"/>
</dbReference>
<dbReference type="AlphaFoldDB" id="A0A1D8KCG1"/>
<comment type="pathway">
    <text evidence="9">Cofactor biosynthesis; biotin biosynthesis; biotin from 7,8-diaminononanoate: step 1/2.</text>
</comment>
<feature type="binding site" evidence="9">
    <location>
        <begin position="188"/>
        <end position="189"/>
    </location>
    <ligand>
        <name>ATP</name>
        <dbReference type="ChEBI" id="CHEBI:30616"/>
    </ligand>
</feature>
<keyword evidence="5 9" id="KW-0093">Biotin biosynthesis</keyword>
<protein>
    <recommendedName>
        <fullName evidence="9">ATP-dependent dethiobiotin synthetase BioD</fullName>
        <ecNumber evidence="9">6.3.3.3</ecNumber>
    </recommendedName>
    <alternativeName>
        <fullName evidence="9">DTB synthetase</fullName>
        <shortName evidence="9">DTBS</shortName>
    </alternativeName>
    <alternativeName>
        <fullName evidence="9">Dethiobiotin synthase</fullName>
    </alternativeName>
</protein>
<dbReference type="GO" id="GO:0005524">
    <property type="term" value="F:ATP binding"/>
    <property type="evidence" value="ECO:0007669"/>
    <property type="project" value="UniProtKB-UniRule"/>
</dbReference>
<dbReference type="Gene3D" id="3.40.50.300">
    <property type="entry name" value="P-loop containing nucleotide triphosphate hydrolases"/>
    <property type="match status" value="1"/>
</dbReference>
<dbReference type="HAMAP" id="MF_00336">
    <property type="entry name" value="BioD"/>
    <property type="match status" value="1"/>
</dbReference>
<feature type="active site" evidence="9">
    <location>
        <position position="49"/>
    </location>
</feature>
<name>A0A1D8KCG1_9GAMM</name>
<comment type="function">
    <text evidence="9">Catalyzes a mechanistically unusual reaction, the ATP-dependent insertion of CO2 between the N7 and N8 nitrogen atoms of 7,8-diaminopelargonic acid (DAPA, also called 7,8-diammoniononanoate) to form a ureido ring.</text>
</comment>
<evidence type="ECO:0000256" key="8">
    <source>
        <dbReference type="ARBA" id="ARBA00047386"/>
    </source>
</evidence>
<comment type="subunit">
    <text evidence="9">Homodimer.</text>
</comment>
<sequence length="236" mass="24769">MGYRRKSPLICNNQGVFVTATDTGTGKTTLAIQLAAALTQRGTRVRARKPVESGCQRSEAGELIPADATALQLAAGGYEPLNQVAPYRLEAAISPARAAAIEGVDLHIEALHRACMKGVEPEDFLLVEGAGGFYSPLASDGLNADLASRLGLPMIILAPDRLGVIGHILLTLEAAKRRGLRVAGVVLNRLPDPDRPAQLDNLAELTALAEDIPFFTAASAADLPTLATGFAAQLTR</sequence>
<dbReference type="EC" id="6.3.3.3" evidence="9"/>
<feature type="binding site" evidence="9">
    <location>
        <position position="67"/>
    </location>
    <ligand>
        <name>Mg(2+)</name>
        <dbReference type="ChEBI" id="CHEBI:18420"/>
    </ligand>
</feature>
<feature type="binding site" evidence="9">
    <location>
        <position position="28"/>
    </location>
    <ligand>
        <name>Mg(2+)</name>
        <dbReference type="ChEBI" id="CHEBI:18420"/>
    </ligand>
</feature>
<comment type="catalytic activity">
    <reaction evidence="8">
        <text>(7R,8S)-8-amino-7-(carboxyamino)nonanoate + ATP = (4R,5S)-dethiobiotin + ADP + phosphate + H(+)</text>
        <dbReference type="Rhea" id="RHEA:63684"/>
        <dbReference type="ChEBI" id="CHEBI:15378"/>
        <dbReference type="ChEBI" id="CHEBI:30616"/>
        <dbReference type="ChEBI" id="CHEBI:43474"/>
        <dbReference type="ChEBI" id="CHEBI:149470"/>
        <dbReference type="ChEBI" id="CHEBI:149473"/>
        <dbReference type="ChEBI" id="CHEBI:456216"/>
    </reaction>
</comment>
<accession>A0A1D8KCG1</accession>
<dbReference type="NCBIfam" id="TIGR00347">
    <property type="entry name" value="bioD"/>
    <property type="match status" value="1"/>
</dbReference>
<dbReference type="InterPro" id="IPR004472">
    <property type="entry name" value="DTB_synth_BioD"/>
</dbReference>
<dbReference type="GO" id="GO:0000287">
    <property type="term" value="F:magnesium ion binding"/>
    <property type="evidence" value="ECO:0007669"/>
    <property type="project" value="UniProtKB-UniRule"/>
</dbReference>
<feature type="binding site" evidence="9">
    <location>
        <begin position="128"/>
        <end position="131"/>
    </location>
    <ligand>
        <name>ATP</name>
        <dbReference type="ChEBI" id="CHEBI:30616"/>
    </ligand>
</feature>
<evidence type="ECO:0000256" key="9">
    <source>
        <dbReference type="HAMAP-Rule" id="MF_00336"/>
    </source>
</evidence>
<feature type="binding site" evidence="9">
    <location>
        <position position="128"/>
    </location>
    <ligand>
        <name>Mg(2+)</name>
        <dbReference type="ChEBI" id="CHEBI:18420"/>
    </ligand>
</feature>
<comment type="subcellular location">
    <subcellularLocation>
        <location evidence="9">Cytoplasm</location>
    </subcellularLocation>
</comment>
<comment type="cofactor">
    <cofactor evidence="9">
        <name>Mg(2+)</name>
        <dbReference type="ChEBI" id="CHEBI:18420"/>
    </cofactor>
</comment>
<feature type="binding site" evidence="9">
    <location>
        <position position="53"/>
    </location>
    <ligand>
        <name>substrate</name>
    </ligand>
</feature>
<keyword evidence="3 9" id="KW-0479">Metal-binding</keyword>
<evidence type="ECO:0000256" key="2">
    <source>
        <dbReference type="ARBA" id="ARBA00022598"/>
    </source>
</evidence>
<reference evidence="10 11" key="1">
    <citation type="submission" date="2016-09" db="EMBL/GenBank/DDBJ databases">
        <title>Acidihalobacter prosperus V6 (DSM14174).</title>
        <authorList>
            <person name="Khaleque H.N."/>
            <person name="Ramsay J.P."/>
            <person name="Murphy R.J.T."/>
            <person name="Kaksonen A.H."/>
            <person name="Boxall N.J."/>
            <person name="Watkin E.L.J."/>
        </authorList>
    </citation>
    <scope>NUCLEOTIDE SEQUENCE [LARGE SCALE GENOMIC DNA]</scope>
    <source>
        <strain evidence="10 11">V6</strain>
    </source>
</reference>